<evidence type="ECO:0000313" key="1">
    <source>
        <dbReference type="EMBL" id="JAH76384.1"/>
    </source>
</evidence>
<dbReference type="AlphaFoldDB" id="A0A0E9VE35"/>
<organism evidence="1">
    <name type="scientific">Anguilla anguilla</name>
    <name type="common">European freshwater eel</name>
    <name type="synonym">Muraena anguilla</name>
    <dbReference type="NCBI Taxonomy" id="7936"/>
    <lineage>
        <taxon>Eukaryota</taxon>
        <taxon>Metazoa</taxon>
        <taxon>Chordata</taxon>
        <taxon>Craniata</taxon>
        <taxon>Vertebrata</taxon>
        <taxon>Euteleostomi</taxon>
        <taxon>Actinopterygii</taxon>
        <taxon>Neopterygii</taxon>
        <taxon>Teleostei</taxon>
        <taxon>Anguilliformes</taxon>
        <taxon>Anguillidae</taxon>
        <taxon>Anguilla</taxon>
    </lineage>
</organism>
<dbReference type="EMBL" id="GBXM01032193">
    <property type="protein sequence ID" value="JAH76384.1"/>
    <property type="molecule type" value="Transcribed_RNA"/>
</dbReference>
<proteinExistence type="predicted"/>
<reference evidence="1" key="2">
    <citation type="journal article" date="2015" name="Fish Shellfish Immunol.">
        <title>Early steps in the European eel (Anguilla anguilla)-Vibrio vulnificus interaction in the gills: Role of the RtxA13 toxin.</title>
        <authorList>
            <person name="Callol A."/>
            <person name="Pajuelo D."/>
            <person name="Ebbesson L."/>
            <person name="Teles M."/>
            <person name="MacKenzie S."/>
            <person name="Amaro C."/>
        </authorList>
    </citation>
    <scope>NUCLEOTIDE SEQUENCE</scope>
</reference>
<sequence length="38" mass="4411">MSSTSKPKRFVICSFISMKTFLSQFTLEWNCMGYINAL</sequence>
<name>A0A0E9VE35_ANGAN</name>
<accession>A0A0E9VE35</accession>
<protein>
    <submittedName>
        <fullName evidence="1">Uncharacterized protein</fullName>
    </submittedName>
</protein>
<reference evidence="1" key="1">
    <citation type="submission" date="2014-11" db="EMBL/GenBank/DDBJ databases">
        <authorList>
            <person name="Amaro Gonzalez C."/>
        </authorList>
    </citation>
    <scope>NUCLEOTIDE SEQUENCE</scope>
</reference>